<dbReference type="PROSITE" id="PS51186">
    <property type="entry name" value="GNAT"/>
    <property type="match status" value="1"/>
</dbReference>
<name>A0A6C0KVC0_9ZZZZ</name>
<dbReference type="AlphaFoldDB" id="A0A6C0KVC0"/>
<evidence type="ECO:0000313" key="2">
    <source>
        <dbReference type="EMBL" id="QHU20424.1"/>
    </source>
</evidence>
<dbReference type="SUPFAM" id="SSF55729">
    <property type="entry name" value="Acyl-CoA N-acyltransferases (Nat)"/>
    <property type="match status" value="1"/>
</dbReference>
<dbReference type="InterPro" id="IPR016181">
    <property type="entry name" value="Acyl_CoA_acyltransferase"/>
</dbReference>
<feature type="domain" description="N-acetyltransferase" evidence="1">
    <location>
        <begin position="38"/>
        <end position="195"/>
    </location>
</feature>
<dbReference type="CDD" id="cd04301">
    <property type="entry name" value="NAT_SF"/>
    <property type="match status" value="1"/>
</dbReference>
<dbReference type="Pfam" id="PF00583">
    <property type="entry name" value="Acetyltransf_1"/>
    <property type="match status" value="1"/>
</dbReference>
<reference evidence="2" key="1">
    <citation type="journal article" date="2020" name="Nature">
        <title>Giant virus diversity and host interactions through global metagenomics.</title>
        <authorList>
            <person name="Schulz F."/>
            <person name="Roux S."/>
            <person name="Paez-Espino D."/>
            <person name="Jungbluth S."/>
            <person name="Walsh D.A."/>
            <person name="Denef V.J."/>
            <person name="McMahon K.D."/>
            <person name="Konstantinidis K.T."/>
            <person name="Eloe-Fadrosh E.A."/>
            <person name="Kyrpides N.C."/>
            <person name="Woyke T."/>
        </authorList>
    </citation>
    <scope>NUCLEOTIDE SEQUENCE</scope>
    <source>
        <strain evidence="2">GVMAG-S-3300013093-109</strain>
    </source>
</reference>
<organism evidence="2">
    <name type="scientific">viral metagenome</name>
    <dbReference type="NCBI Taxonomy" id="1070528"/>
    <lineage>
        <taxon>unclassified sequences</taxon>
        <taxon>metagenomes</taxon>
        <taxon>organismal metagenomes</taxon>
    </lineage>
</organism>
<evidence type="ECO:0000259" key="1">
    <source>
        <dbReference type="PROSITE" id="PS51186"/>
    </source>
</evidence>
<accession>A0A6C0KVC0</accession>
<proteinExistence type="predicted"/>
<sequence>MLVMVFWKTHPFFRQWSELFLSQLFEKSDLPSPTHCPYEVKTASTLLSERTEIIYYLQTYFGVPPLKPILDHPEDTLIGKHDEIIIVRDVNEIVGTLRYKYAGEFVTSNKEPIYLVDCFCIHPLWRRKGVGDYLLTQLHRRSNERGRPYALFLKEGAPLSIWLPPLYTGTYVYREICFMERSQCVTSLYMSQAYRIMDHYRVLQPNLFVIRNPKSMNQIWKLYRKGIHSILCGIQDSYQRIGTKKMGWITAWIESPAITDDIREEASRMLSDACYPRFNMIWMDKQWVGNSTLWTLDGQFHWYAYQWTTNVSIQRSYCIMT</sequence>
<dbReference type="InterPro" id="IPR000182">
    <property type="entry name" value="GNAT_dom"/>
</dbReference>
<dbReference type="GO" id="GO:0016747">
    <property type="term" value="F:acyltransferase activity, transferring groups other than amino-acyl groups"/>
    <property type="evidence" value="ECO:0007669"/>
    <property type="project" value="InterPro"/>
</dbReference>
<protein>
    <recommendedName>
        <fullName evidence="1">N-acetyltransferase domain-containing protein</fullName>
    </recommendedName>
</protein>
<dbReference type="Gene3D" id="3.40.630.30">
    <property type="match status" value="1"/>
</dbReference>
<dbReference type="EMBL" id="MN740968">
    <property type="protein sequence ID" value="QHU20424.1"/>
    <property type="molecule type" value="Genomic_DNA"/>
</dbReference>